<feature type="region of interest" description="Disordered" evidence="1">
    <location>
        <begin position="217"/>
        <end position="283"/>
    </location>
</feature>
<keyword evidence="2" id="KW-0812">Transmembrane</keyword>
<comment type="caution">
    <text evidence="3">The sequence shown here is derived from an EMBL/GenBank/DDBJ whole genome shotgun (WGS) entry which is preliminary data.</text>
</comment>
<feature type="transmembrane region" description="Helical" evidence="2">
    <location>
        <begin position="542"/>
        <end position="564"/>
    </location>
</feature>
<reference evidence="3" key="1">
    <citation type="submission" date="2018-11" db="EMBL/GenBank/DDBJ databases">
        <authorList>
            <consortium name="Pathogen Informatics"/>
        </authorList>
    </citation>
    <scope>NUCLEOTIDE SEQUENCE</scope>
</reference>
<sequence>MPFAVLLSQFKSASSQATSSLNSSTNTLSHFHSNQQSQSKRLAYTEMMVHLVHHALAAALQVCQQSTHTNYPLDSSCLSGFAADTQSLRRPCRARPRFHLPRRYRQLANLPDLLERPFSSGLKASNFAVSTEYSTSSTGSQDGSASTTGSLVRAALAAVEYASVLGRGLLSKPSSISLYMFGSDRESAAISDRKNKDAEIASDADCGTGLHCSEGNDTSISQSSLKPLAKGTKDSGKIQDMTKCTDSEDDDASETCDDYRTDDGDDDENLQDNDDHKEDRKPCKCSDGVVKKTFDVTKCSLSETALLARVVSLVYLRVANLLSELEAAISQAGWGSNLSESSLVSTATNTTSTSSTTPSEHQMVSSVVPKQKTCERQLASLAGLLQEAPSRALVTWMDLQTPMDVALSKGSVLNHLVAAQASSSFLLGISSQSSISIADKKSSASSTSGFGPDTLHGMCAGEKTSLISRYADLEALHIAGLPRSITLALHRPLLINILLLWTSCLKKAADKLDLASEARLKGCKSSQKQDPVLVELTYLVEWISWAILNHGAFIIFCFICSLIMNSHPAYILHSCLGEKLELLVEPLYKICANFL</sequence>
<gene>
    <name evidence="3" type="ORF">PXEA_LOCUS34569</name>
</gene>
<dbReference type="EMBL" id="CAAALY010267989">
    <property type="protein sequence ID" value="VEL41129.1"/>
    <property type="molecule type" value="Genomic_DNA"/>
</dbReference>
<feature type="compositionally biased region" description="Basic and acidic residues" evidence="1">
    <location>
        <begin position="273"/>
        <end position="283"/>
    </location>
</feature>
<keyword evidence="2" id="KW-1133">Transmembrane helix</keyword>
<dbReference type="AlphaFoldDB" id="A0A448XNN8"/>
<feature type="compositionally biased region" description="Acidic residues" evidence="1">
    <location>
        <begin position="247"/>
        <end position="256"/>
    </location>
</feature>
<keyword evidence="4" id="KW-1185">Reference proteome</keyword>
<protein>
    <submittedName>
        <fullName evidence="3">Uncharacterized protein</fullName>
    </submittedName>
</protein>
<evidence type="ECO:0000256" key="1">
    <source>
        <dbReference type="SAM" id="MobiDB-lite"/>
    </source>
</evidence>
<keyword evidence="2" id="KW-0472">Membrane</keyword>
<feature type="compositionally biased region" description="Acidic residues" evidence="1">
    <location>
        <begin position="263"/>
        <end position="272"/>
    </location>
</feature>
<dbReference type="Proteomes" id="UP000784294">
    <property type="component" value="Unassembled WGS sequence"/>
</dbReference>
<evidence type="ECO:0000313" key="3">
    <source>
        <dbReference type="EMBL" id="VEL41129.1"/>
    </source>
</evidence>
<accession>A0A448XNN8</accession>
<evidence type="ECO:0000313" key="4">
    <source>
        <dbReference type="Proteomes" id="UP000784294"/>
    </source>
</evidence>
<name>A0A448XNN8_9PLAT</name>
<proteinExistence type="predicted"/>
<evidence type="ECO:0000256" key="2">
    <source>
        <dbReference type="SAM" id="Phobius"/>
    </source>
</evidence>
<organism evidence="3 4">
    <name type="scientific">Protopolystoma xenopodis</name>
    <dbReference type="NCBI Taxonomy" id="117903"/>
    <lineage>
        <taxon>Eukaryota</taxon>
        <taxon>Metazoa</taxon>
        <taxon>Spiralia</taxon>
        <taxon>Lophotrochozoa</taxon>
        <taxon>Platyhelminthes</taxon>
        <taxon>Monogenea</taxon>
        <taxon>Polyopisthocotylea</taxon>
        <taxon>Polystomatidea</taxon>
        <taxon>Polystomatidae</taxon>
        <taxon>Protopolystoma</taxon>
    </lineage>
</organism>